<dbReference type="AlphaFoldDB" id="A0A4R3L105"/>
<dbReference type="Proteomes" id="UP000294937">
    <property type="component" value="Unassembled WGS sequence"/>
</dbReference>
<organism evidence="1 2">
    <name type="scientific">Hazenella coriacea</name>
    <dbReference type="NCBI Taxonomy" id="1179467"/>
    <lineage>
        <taxon>Bacteria</taxon>
        <taxon>Bacillati</taxon>
        <taxon>Bacillota</taxon>
        <taxon>Bacilli</taxon>
        <taxon>Bacillales</taxon>
        <taxon>Thermoactinomycetaceae</taxon>
        <taxon>Hazenella</taxon>
    </lineage>
</organism>
<gene>
    <name evidence="1" type="ORF">EDD58_10857</name>
</gene>
<accession>A0A4R3L105</accession>
<reference evidence="1 2" key="1">
    <citation type="submission" date="2019-03" db="EMBL/GenBank/DDBJ databases">
        <title>Genomic Encyclopedia of Type Strains, Phase IV (KMG-IV): sequencing the most valuable type-strain genomes for metagenomic binning, comparative biology and taxonomic classification.</title>
        <authorList>
            <person name="Goeker M."/>
        </authorList>
    </citation>
    <scope>NUCLEOTIDE SEQUENCE [LARGE SCALE GENOMIC DNA]</scope>
    <source>
        <strain evidence="1 2">DSM 45707</strain>
    </source>
</reference>
<protein>
    <submittedName>
        <fullName evidence="1">Uncharacterized protein</fullName>
    </submittedName>
</protein>
<proteinExistence type="predicted"/>
<dbReference type="RefSeq" id="WP_165875964.1">
    <property type="nucleotide sequence ID" value="NZ_SMAG01000008.1"/>
</dbReference>
<sequence length="53" mass="6285">MDAHVSLEALGKFKHLLTEFSKNMSVEAQKMQLHLKKNHDQLQQKHFELKKQL</sequence>
<comment type="caution">
    <text evidence="1">The sequence shown here is derived from an EMBL/GenBank/DDBJ whole genome shotgun (WGS) entry which is preliminary data.</text>
</comment>
<evidence type="ECO:0000313" key="2">
    <source>
        <dbReference type="Proteomes" id="UP000294937"/>
    </source>
</evidence>
<evidence type="ECO:0000313" key="1">
    <source>
        <dbReference type="EMBL" id="TCS93243.1"/>
    </source>
</evidence>
<name>A0A4R3L105_9BACL</name>
<keyword evidence="2" id="KW-1185">Reference proteome</keyword>
<dbReference type="EMBL" id="SMAG01000008">
    <property type="protein sequence ID" value="TCS93243.1"/>
    <property type="molecule type" value="Genomic_DNA"/>
</dbReference>